<evidence type="ECO:0000256" key="5">
    <source>
        <dbReference type="ARBA" id="ARBA00023136"/>
    </source>
</evidence>
<dbReference type="InterPro" id="IPR005538">
    <property type="entry name" value="LrgA/CidA"/>
</dbReference>
<dbReference type="RefSeq" id="WP_273987673.1">
    <property type="nucleotide sequence ID" value="NZ_BAABQT010000002.1"/>
</dbReference>
<protein>
    <submittedName>
        <fullName evidence="7">CidA/LrgA family protein</fullName>
    </submittedName>
</protein>
<evidence type="ECO:0000256" key="6">
    <source>
        <dbReference type="SAM" id="Phobius"/>
    </source>
</evidence>
<evidence type="ECO:0000256" key="3">
    <source>
        <dbReference type="ARBA" id="ARBA00022692"/>
    </source>
</evidence>
<sequence length="145" mass="14630">MTPPSPAPTPPAPASLTARLNAPARFLLGLGVLMAFAALGQALVGALHLPLPGSVVGMALLWAALGTGLVRLHWIADAADGLLGILGLLFVPATVGFLQFLGAGAAWGLWLLVMTAALLLGAGVAGLLASRLLRPEGSPDHPERP</sequence>
<evidence type="ECO:0000313" key="7">
    <source>
        <dbReference type="EMBL" id="WDA57743.1"/>
    </source>
</evidence>
<organism evidence="7 8">
    <name type="scientific">Deinococcus aquaticus</name>
    <dbReference type="NCBI Taxonomy" id="328692"/>
    <lineage>
        <taxon>Bacteria</taxon>
        <taxon>Thermotogati</taxon>
        <taxon>Deinococcota</taxon>
        <taxon>Deinococci</taxon>
        <taxon>Deinococcales</taxon>
        <taxon>Deinococcaceae</taxon>
        <taxon>Deinococcus</taxon>
    </lineage>
</organism>
<keyword evidence="3 6" id="KW-0812">Transmembrane</keyword>
<comment type="subcellular location">
    <subcellularLocation>
        <location evidence="1">Cell membrane</location>
        <topology evidence="1">Multi-pass membrane protein</topology>
    </subcellularLocation>
</comment>
<keyword evidence="8" id="KW-1185">Reference proteome</keyword>
<dbReference type="PANTHER" id="PTHR33931:SF2">
    <property type="entry name" value="HOLIN-LIKE PROTEIN CIDA"/>
    <property type="match status" value="1"/>
</dbReference>
<dbReference type="Pfam" id="PF03788">
    <property type="entry name" value="LrgA"/>
    <property type="match status" value="1"/>
</dbReference>
<keyword evidence="4 6" id="KW-1133">Transmembrane helix</keyword>
<gene>
    <name evidence="7" type="ORF">M8445_10310</name>
</gene>
<keyword evidence="2" id="KW-1003">Cell membrane</keyword>
<dbReference type="Proteomes" id="UP001217044">
    <property type="component" value="Chromosome"/>
</dbReference>
<accession>A0ABY7V0T3</accession>
<dbReference type="EMBL" id="CP115165">
    <property type="protein sequence ID" value="WDA57743.1"/>
    <property type="molecule type" value="Genomic_DNA"/>
</dbReference>
<feature type="transmembrane region" description="Helical" evidence="6">
    <location>
        <begin position="55"/>
        <end position="74"/>
    </location>
</feature>
<evidence type="ECO:0000256" key="2">
    <source>
        <dbReference type="ARBA" id="ARBA00022475"/>
    </source>
</evidence>
<name>A0ABY7V0T3_9DEIO</name>
<dbReference type="PANTHER" id="PTHR33931">
    <property type="entry name" value="HOLIN-LIKE PROTEIN CIDA-RELATED"/>
    <property type="match status" value="1"/>
</dbReference>
<feature type="transmembrane region" description="Helical" evidence="6">
    <location>
        <begin position="81"/>
        <end position="101"/>
    </location>
</feature>
<evidence type="ECO:0000256" key="4">
    <source>
        <dbReference type="ARBA" id="ARBA00022989"/>
    </source>
</evidence>
<feature type="transmembrane region" description="Helical" evidence="6">
    <location>
        <begin position="26"/>
        <end position="49"/>
    </location>
</feature>
<evidence type="ECO:0000256" key="1">
    <source>
        <dbReference type="ARBA" id="ARBA00004651"/>
    </source>
</evidence>
<evidence type="ECO:0000313" key="8">
    <source>
        <dbReference type="Proteomes" id="UP001217044"/>
    </source>
</evidence>
<feature type="transmembrane region" description="Helical" evidence="6">
    <location>
        <begin position="107"/>
        <end position="129"/>
    </location>
</feature>
<keyword evidence="5 6" id="KW-0472">Membrane</keyword>
<proteinExistence type="predicted"/>
<reference evidence="7 8" key="1">
    <citation type="submission" date="2022-12" db="EMBL/GenBank/DDBJ databases">
        <title>Genome Sequence of Deinococcus aquaticus Type Strain PB314.</title>
        <authorList>
            <person name="Albert C."/>
            <person name="Hill J."/>
            <person name="Boren L."/>
            <person name="Scholz-Ng S."/>
            <person name="Fatema N."/>
            <person name="Grosso R."/>
            <person name="Soboslay E."/>
            <person name="Tuohy J."/>
        </authorList>
    </citation>
    <scope>NUCLEOTIDE SEQUENCE [LARGE SCALE GENOMIC DNA]</scope>
    <source>
        <strain evidence="7 8">PB-314</strain>
    </source>
</reference>